<evidence type="ECO:0000313" key="1">
    <source>
        <dbReference type="EMBL" id="KAL0939666.1"/>
    </source>
</evidence>
<reference evidence="1 2" key="1">
    <citation type="journal article" date="2020" name="Phytopathology">
        <title>Genome Sequence Resources of Colletotrichum truncatum, C. plurivorum, C. musicola, and C. sojae: Four Species Pathogenic to Soybean (Glycine max).</title>
        <authorList>
            <person name="Rogerio F."/>
            <person name="Boufleur T.R."/>
            <person name="Ciampi-Guillardi M."/>
            <person name="Sukno S.A."/>
            <person name="Thon M.R."/>
            <person name="Massola Junior N.S."/>
            <person name="Baroncelli R."/>
        </authorList>
    </citation>
    <scope>NUCLEOTIDE SEQUENCE [LARGE SCALE GENOMIC DNA]</scope>
    <source>
        <strain evidence="1 2">CMES1059</strain>
    </source>
</reference>
<gene>
    <name evidence="1" type="ORF">CTRU02_206276</name>
</gene>
<keyword evidence="2" id="KW-1185">Reference proteome</keyword>
<dbReference type="EMBL" id="VUJX02000003">
    <property type="protein sequence ID" value="KAL0939666.1"/>
    <property type="molecule type" value="Genomic_DNA"/>
</dbReference>
<comment type="caution">
    <text evidence="1">The sequence shown here is derived from an EMBL/GenBank/DDBJ whole genome shotgun (WGS) entry which is preliminary data.</text>
</comment>
<evidence type="ECO:0000313" key="2">
    <source>
        <dbReference type="Proteomes" id="UP000805649"/>
    </source>
</evidence>
<sequence length="83" mass="9006">MRVQEVFVLLTASLFAGGASAKWCNNQPSLIWQCLRSDNSNSGYTASCCPGGSFMQDGFCCTNNWRGFQSCCHAHNGYRAANG</sequence>
<organism evidence="1 2">
    <name type="scientific">Colletotrichum truncatum</name>
    <name type="common">Anthracnose fungus</name>
    <name type="synonym">Colletotrichum capsici</name>
    <dbReference type="NCBI Taxonomy" id="5467"/>
    <lineage>
        <taxon>Eukaryota</taxon>
        <taxon>Fungi</taxon>
        <taxon>Dikarya</taxon>
        <taxon>Ascomycota</taxon>
        <taxon>Pezizomycotina</taxon>
        <taxon>Sordariomycetes</taxon>
        <taxon>Hypocreomycetidae</taxon>
        <taxon>Glomerellales</taxon>
        <taxon>Glomerellaceae</taxon>
        <taxon>Colletotrichum</taxon>
        <taxon>Colletotrichum truncatum species complex</taxon>
    </lineage>
</organism>
<proteinExistence type="predicted"/>
<name>A0ACC3Z6E7_COLTU</name>
<protein>
    <submittedName>
        <fullName evidence="1">Uncharacterized protein</fullName>
    </submittedName>
</protein>
<accession>A0ACC3Z6E7</accession>
<dbReference type="Proteomes" id="UP000805649">
    <property type="component" value="Unassembled WGS sequence"/>
</dbReference>